<feature type="compositionally biased region" description="Basic and acidic residues" evidence="1">
    <location>
        <begin position="206"/>
        <end position="218"/>
    </location>
</feature>
<dbReference type="EMBL" id="LN714484">
    <property type="protein sequence ID" value="CEL68061.1"/>
    <property type="molecule type" value="Genomic_DNA"/>
</dbReference>
<evidence type="ECO:0000256" key="1">
    <source>
        <dbReference type="SAM" id="MobiDB-lite"/>
    </source>
</evidence>
<protein>
    <submittedName>
        <fullName evidence="2">Uncharacterized protein</fullName>
    </submittedName>
</protein>
<sequence length="385" mass="41248">MQHRFRTFLPPASGPARAPTAVWGSEVHNETGTGASEQLPEGGRISPDGLAVHEHVCTAGNPAGGAVGKGSFLQCSMSGLVPADAEHSFESLRCLLTKSCSRMSPCCFVDRRSMMVRCRRTCLPSQACPHAAPLVTPAATGTPGSVNYGVVVRTYVYPEGLSGACLVNVVARPESDTAGDWQSTLTGPEIDRPGTGRGHAPVHSVDPPKFEKVDRKSTDASAPAGVNQSVGVSQHRASKRQDVDMVLCYEAVTTGATGDFFHLLDLTEHQVECWKGHVYEFRGGEESDLPHSVFLCRVYTDTAATKEAYSGCVLVHVCTRASLSRTASSSDLQQSAARMTECLLKVRKALRPYVRLKKRHFLSMGESSLAGSPEVFPQSGDGRMI</sequence>
<proteinExistence type="predicted"/>
<evidence type="ECO:0000313" key="2">
    <source>
        <dbReference type="EMBL" id="CEL68061.1"/>
    </source>
</evidence>
<name>A0A0F7UGG0_NEOCL</name>
<reference evidence="2" key="1">
    <citation type="journal article" date="2015" name="PLoS ONE">
        <title>Comprehensive Evaluation of Toxoplasma gondii VEG and Neospora caninum LIV Genomes with Tachyzoite Stage Transcriptome and Proteome Defines Novel Transcript Features.</title>
        <authorList>
            <person name="Ramaprasad A."/>
            <person name="Mourier T."/>
            <person name="Naeem R."/>
            <person name="Malas T.B."/>
            <person name="Moussa E."/>
            <person name="Panigrahi A."/>
            <person name="Vermont S.J."/>
            <person name="Otto T.D."/>
            <person name="Wastling J."/>
            <person name="Pain A."/>
        </authorList>
    </citation>
    <scope>NUCLEOTIDE SEQUENCE</scope>
    <source>
        <strain evidence="2">Liverpool</strain>
    </source>
</reference>
<accession>A0A0F7UGG0</accession>
<organism evidence="2">
    <name type="scientific">Neospora caninum (strain Liverpool)</name>
    <dbReference type="NCBI Taxonomy" id="572307"/>
    <lineage>
        <taxon>Eukaryota</taxon>
        <taxon>Sar</taxon>
        <taxon>Alveolata</taxon>
        <taxon>Apicomplexa</taxon>
        <taxon>Conoidasida</taxon>
        <taxon>Coccidia</taxon>
        <taxon>Eucoccidiorida</taxon>
        <taxon>Eimeriorina</taxon>
        <taxon>Sarcocystidae</taxon>
        <taxon>Neospora</taxon>
    </lineage>
</organism>
<dbReference type="AlphaFoldDB" id="A0A0F7UGG0"/>
<feature type="region of interest" description="Disordered" evidence="1">
    <location>
        <begin position="177"/>
        <end position="235"/>
    </location>
</feature>
<gene>
    <name evidence="2" type="ORF">BN1204_038370</name>
</gene>